<proteinExistence type="predicted"/>
<evidence type="ECO:0000313" key="3">
    <source>
        <dbReference type="Proteomes" id="UP001285352"/>
    </source>
</evidence>
<dbReference type="PANTHER" id="PTHR12558">
    <property type="entry name" value="CELL DIVISION CYCLE 16,23,27"/>
    <property type="match status" value="1"/>
</dbReference>
<sequence length="449" mass="48297">MAQAPGIDPQVRVALEVKYQQRQAVAVVLLVTAALAYLAASGPADSRAGGAPPVPPVPAVAQQNQMHRVVHQLQQRLHELPQDKDSWAKLGSSYVELARVTADPAYYAKAEGALKNAGDTGLAAIGMGTLANSRHDFHTARDWAQKAITALPSSSEAYGVLADALTQLGDDAGAQDAVQKMLDLKPNTASFARASFHFELHGDVDGARDAMQRALKAATTPEEIAFCRYRLGELAFDHNRLDEAAQHYAQGLAARGDDMTLTQGMAKVTAARGEVPVAIESYRRLVARAPLPQYLQEYAELLEANGRGDEAARQYDVLSEQQRLMESQGASDDLAAALVAADRGDGMQALRRAEAEWSRRQSVFVADAMAWALHVNGRDAEALGYSDRAVALGWQNATFSYHRGMILAALGRVAEAQEALVQALRLNANFSPLQALKAGRKLAELRGGR</sequence>
<dbReference type="Pfam" id="PF13432">
    <property type="entry name" value="TPR_16"/>
    <property type="match status" value="2"/>
</dbReference>
<feature type="repeat" description="TPR" evidence="1">
    <location>
        <begin position="155"/>
        <end position="188"/>
    </location>
</feature>
<dbReference type="PROSITE" id="PS50005">
    <property type="entry name" value="TPR"/>
    <property type="match status" value="1"/>
</dbReference>
<keyword evidence="1" id="KW-0802">TPR repeat</keyword>
<evidence type="ECO:0000256" key="1">
    <source>
        <dbReference type="PROSITE-ProRule" id="PRU00339"/>
    </source>
</evidence>
<gene>
    <name evidence="2" type="ORF">SK854_44140</name>
</gene>
<name>A0ABU4VCS5_9PSEU</name>
<keyword evidence="3" id="KW-1185">Reference proteome</keyword>
<accession>A0ABU4VCS5</accession>
<organism evidence="2 3">
    <name type="scientific">Lentzea sokolovensis</name>
    <dbReference type="NCBI Taxonomy" id="3095429"/>
    <lineage>
        <taxon>Bacteria</taxon>
        <taxon>Bacillati</taxon>
        <taxon>Actinomycetota</taxon>
        <taxon>Actinomycetes</taxon>
        <taxon>Pseudonocardiales</taxon>
        <taxon>Pseudonocardiaceae</taxon>
        <taxon>Lentzea</taxon>
    </lineage>
</organism>
<dbReference type="InterPro" id="IPR011990">
    <property type="entry name" value="TPR-like_helical_dom_sf"/>
</dbReference>
<dbReference type="Pfam" id="PF13181">
    <property type="entry name" value="TPR_8"/>
    <property type="match status" value="1"/>
</dbReference>
<reference evidence="2 3" key="2">
    <citation type="submission" date="2023-11" db="EMBL/GenBank/DDBJ databases">
        <authorList>
            <person name="Lara A.C."/>
            <person name="Chronakova A."/>
        </authorList>
    </citation>
    <scope>NUCLEOTIDE SEQUENCE [LARGE SCALE GENOMIC DNA]</scope>
    <source>
        <strain evidence="2 3">BCCO 10_0061</strain>
    </source>
</reference>
<dbReference type="InterPro" id="IPR019734">
    <property type="entry name" value="TPR_rpt"/>
</dbReference>
<protein>
    <submittedName>
        <fullName evidence="2">Tetratricopeptide repeat protein</fullName>
    </submittedName>
</protein>
<comment type="caution">
    <text evidence="2">The sequence shown here is derived from an EMBL/GenBank/DDBJ whole genome shotgun (WGS) entry which is preliminary data.</text>
</comment>
<evidence type="ECO:0000313" key="2">
    <source>
        <dbReference type="EMBL" id="MDX8149177.1"/>
    </source>
</evidence>
<dbReference type="SMART" id="SM00028">
    <property type="entry name" value="TPR"/>
    <property type="match status" value="4"/>
</dbReference>
<dbReference type="SUPFAM" id="SSF48452">
    <property type="entry name" value="TPR-like"/>
    <property type="match status" value="2"/>
</dbReference>
<reference evidence="2 3" key="1">
    <citation type="submission" date="2023-11" db="EMBL/GenBank/DDBJ databases">
        <title>Lentzea sokolovensis, sp. nov., Lentzea kristufkii, sp. nov., and Lentzea miocenensis, sp. nov., rare actinobacteria from Sokolov Coal Basin, Miocene lacustrine sediment, Czech Republic.</title>
        <authorList>
            <person name="Lara A."/>
            <person name="Kotroba L."/>
            <person name="Nouioui I."/>
            <person name="Neumann-Schaal M."/>
            <person name="Mast Y."/>
            <person name="Chronakova A."/>
        </authorList>
    </citation>
    <scope>NUCLEOTIDE SEQUENCE [LARGE SCALE GENOMIC DNA]</scope>
    <source>
        <strain evidence="2 3">BCCO 10_0061</strain>
    </source>
</reference>
<dbReference type="Gene3D" id="1.25.40.10">
    <property type="entry name" value="Tetratricopeptide repeat domain"/>
    <property type="match status" value="3"/>
</dbReference>
<dbReference type="PANTHER" id="PTHR12558:SF13">
    <property type="entry name" value="CELL DIVISION CYCLE PROTEIN 27 HOMOLOG"/>
    <property type="match status" value="1"/>
</dbReference>
<dbReference type="EMBL" id="JAXAVU010000017">
    <property type="protein sequence ID" value="MDX8149177.1"/>
    <property type="molecule type" value="Genomic_DNA"/>
</dbReference>
<dbReference type="Proteomes" id="UP001285352">
    <property type="component" value="Unassembled WGS sequence"/>
</dbReference>